<dbReference type="GO" id="GO:0005737">
    <property type="term" value="C:cytoplasm"/>
    <property type="evidence" value="ECO:0007669"/>
    <property type="project" value="UniProtKB-ARBA"/>
</dbReference>
<dbReference type="AlphaFoldDB" id="A0AAD1WAS2"/>
<dbReference type="InterPro" id="IPR043136">
    <property type="entry name" value="B30.2/SPRY_sf"/>
</dbReference>
<dbReference type="Proteomes" id="UP001295444">
    <property type="component" value="Chromosome 06"/>
</dbReference>
<dbReference type="SMART" id="SM00449">
    <property type="entry name" value="SPRY"/>
    <property type="match status" value="1"/>
</dbReference>
<dbReference type="CDD" id="cd16040">
    <property type="entry name" value="SPRY_PRY_SNTX"/>
    <property type="match status" value="1"/>
</dbReference>
<dbReference type="PANTHER" id="PTHR25465:SF56">
    <property type="entry name" value="TRIPARTITE MOTIF-CONTAINING PROTEIN 47 ISOFORM X1"/>
    <property type="match status" value="1"/>
</dbReference>
<keyword evidence="1" id="KW-0399">Innate immunity</keyword>
<gene>
    <name evidence="10" type="ORF">PECUL_23A020815</name>
</gene>
<dbReference type="Pfam" id="PF15227">
    <property type="entry name" value="zf-C3HC4_4"/>
    <property type="match status" value="1"/>
</dbReference>
<proteinExistence type="predicted"/>
<accession>A0AAD1WAS2</accession>
<dbReference type="InterPro" id="IPR003877">
    <property type="entry name" value="SPRY_dom"/>
</dbReference>
<evidence type="ECO:0000256" key="3">
    <source>
        <dbReference type="ARBA" id="ARBA00022771"/>
    </source>
</evidence>
<dbReference type="PROSITE" id="PS50188">
    <property type="entry name" value="B302_SPRY"/>
    <property type="match status" value="1"/>
</dbReference>
<dbReference type="PANTHER" id="PTHR25465">
    <property type="entry name" value="B-BOX DOMAIN CONTAINING"/>
    <property type="match status" value="1"/>
</dbReference>
<feature type="domain" description="RING-type" evidence="8">
    <location>
        <begin position="14"/>
        <end position="55"/>
    </location>
</feature>
<dbReference type="SMART" id="SM00589">
    <property type="entry name" value="PRY"/>
    <property type="match status" value="1"/>
</dbReference>
<evidence type="ECO:0000259" key="8">
    <source>
        <dbReference type="PROSITE" id="PS50089"/>
    </source>
</evidence>
<evidence type="ECO:0000259" key="9">
    <source>
        <dbReference type="PROSITE" id="PS50188"/>
    </source>
</evidence>
<dbReference type="EMBL" id="OW240917">
    <property type="protein sequence ID" value="CAH2302171.1"/>
    <property type="molecule type" value="Genomic_DNA"/>
</dbReference>
<keyword evidence="6" id="KW-0175">Coiled coil</keyword>
<dbReference type="Gene3D" id="2.60.120.920">
    <property type="match status" value="1"/>
</dbReference>
<organism evidence="10 11">
    <name type="scientific">Pelobates cultripes</name>
    <name type="common">Western spadefoot toad</name>
    <dbReference type="NCBI Taxonomy" id="61616"/>
    <lineage>
        <taxon>Eukaryota</taxon>
        <taxon>Metazoa</taxon>
        <taxon>Chordata</taxon>
        <taxon>Craniata</taxon>
        <taxon>Vertebrata</taxon>
        <taxon>Euteleostomi</taxon>
        <taxon>Amphibia</taxon>
        <taxon>Batrachia</taxon>
        <taxon>Anura</taxon>
        <taxon>Pelobatoidea</taxon>
        <taxon>Pelobatidae</taxon>
        <taxon>Pelobates</taxon>
    </lineage>
</organism>
<dbReference type="InterPro" id="IPR001870">
    <property type="entry name" value="B30.2/SPRY"/>
</dbReference>
<evidence type="ECO:0000313" key="11">
    <source>
        <dbReference type="Proteomes" id="UP001295444"/>
    </source>
</evidence>
<evidence type="ECO:0000256" key="7">
    <source>
        <dbReference type="PROSITE-ProRule" id="PRU00175"/>
    </source>
</evidence>
<dbReference type="InterPro" id="IPR013083">
    <property type="entry name" value="Znf_RING/FYVE/PHD"/>
</dbReference>
<keyword evidence="11" id="KW-1185">Reference proteome</keyword>
<dbReference type="PROSITE" id="PS50089">
    <property type="entry name" value="ZF_RING_2"/>
    <property type="match status" value="1"/>
</dbReference>
<dbReference type="SUPFAM" id="SSF49899">
    <property type="entry name" value="Concanavalin A-like lectins/glucanases"/>
    <property type="match status" value="1"/>
</dbReference>
<dbReference type="GO" id="GO:0008270">
    <property type="term" value="F:zinc ion binding"/>
    <property type="evidence" value="ECO:0007669"/>
    <property type="project" value="UniProtKB-KW"/>
</dbReference>
<evidence type="ECO:0000256" key="1">
    <source>
        <dbReference type="ARBA" id="ARBA00022588"/>
    </source>
</evidence>
<dbReference type="Pfam" id="PF13765">
    <property type="entry name" value="PRY"/>
    <property type="match status" value="1"/>
</dbReference>
<dbReference type="PROSITE" id="PS00518">
    <property type="entry name" value="ZF_RING_1"/>
    <property type="match status" value="1"/>
</dbReference>
<name>A0AAD1WAS2_PELCU</name>
<feature type="domain" description="B30.2/SPRY" evidence="9">
    <location>
        <begin position="262"/>
        <end position="458"/>
    </location>
</feature>
<dbReference type="Pfam" id="PF00622">
    <property type="entry name" value="SPRY"/>
    <property type="match status" value="1"/>
</dbReference>
<dbReference type="InterPro" id="IPR006574">
    <property type="entry name" value="PRY"/>
</dbReference>
<dbReference type="InterPro" id="IPR017907">
    <property type="entry name" value="Znf_RING_CS"/>
</dbReference>
<dbReference type="InterPro" id="IPR013320">
    <property type="entry name" value="ConA-like_dom_sf"/>
</dbReference>
<protein>
    <submittedName>
        <fullName evidence="10">Tripartite motif-containing 16</fullName>
    </submittedName>
</protein>
<dbReference type="SMART" id="SM00184">
    <property type="entry name" value="RING"/>
    <property type="match status" value="1"/>
</dbReference>
<dbReference type="InterPro" id="IPR003879">
    <property type="entry name" value="Butyrophylin_SPRY"/>
</dbReference>
<keyword evidence="3 7" id="KW-0863">Zinc-finger</keyword>
<reference evidence="10" key="1">
    <citation type="submission" date="2022-03" db="EMBL/GenBank/DDBJ databases">
        <authorList>
            <person name="Alioto T."/>
            <person name="Alioto T."/>
            <person name="Gomez Garrido J."/>
        </authorList>
    </citation>
    <scope>NUCLEOTIDE SEQUENCE</scope>
</reference>
<keyword evidence="4" id="KW-0862">Zinc</keyword>
<dbReference type="SUPFAM" id="SSF57850">
    <property type="entry name" value="RING/U-box"/>
    <property type="match status" value="1"/>
</dbReference>
<dbReference type="PRINTS" id="PR01407">
    <property type="entry name" value="BUTYPHLNCDUF"/>
</dbReference>
<dbReference type="GO" id="GO:0045087">
    <property type="term" value="P:innate immune response"/>
    <property type="evidence" value="ECO:0007669"/>
    <property type="project" value="UniProtKB-KW"/>
</dbReference>
<evidence type="ECO:0000256" key="5">
    <source>
        <dbReference type="ARBA" id="ARBA00022859"/>
    </source>
</evidence>
<dbReference type="InterPro" id="IPR051051">
    <property type="entry name" value="E3_ubiq-ligase_TRIM/RNF"/>
</dbReference>
<evidence type="ECO:0000313" key="10">
    <source>
        <dbReference type="EMBL" id="CAH2302171.1"/>
    </source>
</evidence>
<dbReference type="InterPro" id="IPR001841">
    <property type="entry name" value="Znf_RING"/>
</dbReference>
<keyword evidence="5" id="KW-0391">Immunity</keyword>
<evidence type="ECO:0000256" key="2">
    <source>
        <dbReference type="ARBA" id="ARBA00022723"/>
    </source>
</evidence>
<evidence type="ECO:0000256" key="6">
    <source>
        <dbReference type="ARBA" id="ARBA00023054"/>
    </source>
</evidence>
<dbReference type="Gene3D" id="3.30.40.10">
    <property type="entry name" value="Zinc/RING finger domain, C3HC4 (zinc finger)"/>
    <property type="match status" value="1"/>
</dbReference>
<evidence type="ECO:0000256" key="4">
    <source>
        <dbReference type="ARBA" id="ARBA00022833"/>
    </source>
</evidence>
<keyword evidence="2" id="KW-0479">Metal-binding</keyword>
<sequence>MATAALLCSEYLRCPVCLDLFREPVTIPCGHTFCMGCITQCWSLQGAPTSCPQCRCSFCPDPQPRLCKNSILSQMVEDFSNTHKYSDKLTMYPAGNTELPIKNEHQHATPEVDLREGSVDSGSPECTNPCGSLPRQRRAVSQAFCDMVRILQSSGFRLLQLMDQSESGVLEQVGREAVEDGLTMETRHNAQLVPDGQQEPLMSLELEMSSEEEQVWDRLPMAVSKFKESLVKLCADHMGQMAQQVWTTRASCLPPSTELWRSPLMPLIPRVRADFLQYLQDISLDPETAHHNLSLMQGNRRVLCKLQPQAYPEHPGRFDHYTQVLGREPLGQGRHYWEVHLSGSRVSLGVSYHGISRKGHQSHCLAGRNSHSWCLEWSSSRCCAWHDGQRVLVAVGQQERLGVFLDWDAGSLSFHEISDEMPLLHRFRASFIQPVYPIFFISWNSAVSIGVEHTTQQFIMNKRFHRQLSANF</sequence>